<dbReference type="Proteomes" id="UP000028990">
    <property type="component" value="Unassembled WGS sequence"/>
</dbReference>
<gene>
    <name evidence="2" type="ORF">H920_06174</name>
</gene>
<name>A0A091EAY6_FUKDA</name>
<evidence type="ECO:0000313" key="3">
    <source>
        <dbReference type="Proteomes" id="UP000028990"/>
    </source>
</evidence>
<feature type="region of interest" description="Disordered" evidence="1">
    <location>
        <begin position="1"/>
        <end position="31"/>
    </location>
</feature>
<keyword evidence="3" id="KW-1185">Reference proteome</keyword>
<reference evidence="2 3" key="1">
    <citation type="submission" date="2013-11" db="EMBL/GenBank/DDBJ databases">
        <title>The Damaraland mole rat (Fukomys damarensis) genome and evolution of African mole rats.</title>
        <authorList>
            <person name="Gladyshev V.N."/>
            <person name="Fang X."/>
        </authorList>
    </citation>
    <scope>NUCLEOTIDE SEQUENCE [LARGE SCALE GENOMIC DNA]</scope>
    <source>
        <tissue evidence="2">Liver</tissue>
    </source>
</reference>
<feature type="region of interest" description="Disordered" evidence="1">
    <location>
        <begin position="56"/>
        <end position="77"/>
    </location>
</feature>
<accession>A0A091EAY6</accession>
<evidence type="ECO:0000256" key="1">
    <source>
        <dbReference type="SAM" id="MobiDB-lite"/>
    </source>
</evidence>
<protein>
    <submittedName>
        <fullName evidence="2">Uncharacterized protein</fullName>
    </submittedName>
</protein>
<dbReference type="AlphaFoldDB" id="A0A091EAY6"/>
<evidence type="ECO:0000313" key="2">
    <source>
        <dbReference type="EMBL" id="KFO32431.1"/>
    </source>
</evidence>
<dbReference type="EMBL" id="KN122169">
    <property type="protein sequence ID" value="KFO32431.1"/>
    <property type="molecule type" value="Genomic_DNA"/>
</dbReference>
<organism evidence="2 3">
    <name type="scientific">Fukomys damarensis</name>
    <name type="common">Damaraland mole rat</name>
    <name type="synonym">Cryptomys damarensis</name>
    <dbReference type="NCBI Taxonomy" id="885580"/>
    <lineage>
        <taxon>Eukaryota</taxon>
        <taxon>Metazoa</taxon>
        <taxon>Chordata</taxon>
        <taxon>Craniata</taxon>
        <taxon>Vertebrata</taxon>
        <taxon>Euteleostomi</taxon>
        <taxon>Mammalia</taxon>
        <taxon>Eutheria</taxon>
        <taxon>Euarchontoglires</taxon>
        <taxon>Glires</taxon>
        <taxon>Rodentia</taxon>
        <taxon>Hystricomorpha</taxon>
        <taxon>Bathyergidae</taxon>
        <taxon>Fukomys</taxon>
    </lineage>
</organism>
<sequence length="77" mass="8414">MSEPISGVRWKWHGSRGGHAGERALSPSQGDDVKLTHLELRYSQSLSTRRKRCSARGGCAGERALSPSRGDDINHTV</sequence>
<proteinExistence type="predicted"/>